<evidence type="ECO:0000256" key="5">
    <source>
        <dbReference type="PROSITE-ProRule" id="PRU00069"/>
    </source>
</evidence>
<feature type="region of interest" description="Disordered" evidence="6">
    <location>
        <begin position="1"/>
        <end position="32"/>
    </location>
</feature>
<dbReference type="InterPro" id="IPR001158">
    <property type="entry name" value="DIX"/>
</dbReference>
<reference evidence="8" key="1">
    <citation type="submission" date="2023-10" db="EMBL/GenBank/DDBJ databases">
        <title>Genome assembly of Pristionchus species.</title>
        <authorList>
            <person name="Yoshida K."/>
            <person name="Sommer R.J."/>
        </authorList>
    </citation>
    <scope>NUCLEOTIDE SEQUENCE</scope>
    <source>
        <strain evidence="8">RS5133</strain>
    </source>
</reference>
<dbReference type="InterPro" id="IPR038207">
    <property type="entry name" value="DIX_dom_sf"/>
</dbReference>
<feature type="non-terminal residue" evidence="8">
    <location>
        <position position="199"/>
    </location>
</feature>
<proteinExistence type="predicted"/>
<feature type="region of interest" description="Disordered" evidence="6">
    <location>
        <begin position="64"/>
        <end position="114"/>
    </location>
</feature>
<organism evidence="8 9">
    <name type="scientific">Pristionchus fissidentatus</name>
    <dbReference type="NCBI Taxonomy" id="1538716"/>
    <lineage>
        <taxon>Eukaryota</taxon>
        <taxon>Metazoa</taxon>
        <taxon>Ecdysozoa</taxon>
        <taxon>Nematoda</taxon>
        <taxon>Chromadorea</taxon>
        <taxon>Rhabditida</taxon>
        <taxon>Rhabditina</taxon>
        <taxon>Diplogasteromorpha</taxon>
        <taxon>Diplogasteroidea</taxon>
        <taxon>Neodiplogasteridae</taxon>
        <taxon>Pristionchus</taxon>
    </lineage>
</organism>
<dbReference type="Gene3D" id="2.40.240.130">
    <property type="match status" value="1"/>
</dbReference>
<accession>A0AAV5VAK6</accession>
<keyword evidence="9" id="KW-1185">Reference proteome</keyword>
<dbReference type="PANTHER" id="PTHR10878">
    <property type="entry name" value="SEGMENT POLARITY PROTEIN DISHEVELLED"/>
    <property type="match status" value="1"/>
</dbReference>
<evidence type="ECO:0000256" key="3">
    <source>
        <dbReference type="ARBA" id="ARBA00022490"/>
    </source>
</evidence>
<dbReference type="GO" id="GO:0005109">
    <property type="term" value="F:frizzled binding"/>
    <property type="evidence" value="ECO:0007669"/>
    <property type="project" value="TreeGrafter"/>
</dbReference>
<dbReference type="Pfam" id="PF00778">
    <property type="entry name" value="DIX"/>
    <property type="match status" value="1"/>
</dbReference>
<dbReference type="AlphaFoldDB" id="A0AAV5VAK6"/>
<comment type="subcellular location">
    <subcellularLocation>
        <location evidence="1">Cytoplasm</location>
    </subcellularLocation>
</comment>
<evidence type="ECO:0000313" key="9">
    <source>
        <dbReference type="Proteomes" id="UP001432322"/>
    </source>
</evidence>
<dbReference type="InterPro" id="IPR029071">
    <property type="entry name" value="Ubiquitin-like_domsf"/>
</dbReference>
<dbReference type="EMBL" id="BTSY01000002">
    <property type="protein sequence ID" value="GMT15812.1"/>
    <property type="molecule type" value="Genomic_DNA"/>
</dbReference>
<dbReference type="PANTHER" id="PTHR10878:SF25">
    <property type="entry name" value="SEGMENT POLARITY PROTEIN DISHEVELLED"/>
    <property type="match status" value="1"/>
</dbReference>
<sequence>MPSLISSTPPPGGSHSLDVSAATPSTVIDATSRLRLDDSLDSSVPYSPGCGLDDSSFNGTGALADSSAMSASPRSGGGDGGRSSLSSPCSSLASGKGGGRSSGHSGTGGISTSTAFEKPVSTKVFYHLDDEVTPYMTQVDVPPEHVTLEDFKKVLTRTNFKFYCKTVDPECGVEVKKELLEDHKHLERSANGNFELYLV</sequence>
<dbReference type="SMART" id="SM00021">
    <property type="entry name" value="DAX"/>
    <property type="match status" value="1"/>
</dbReference>
<feature type="domain" description="DIX" evidence="7">
    <location>
        <begin position="119"/>
        <end position="199"/>
    </location>
</feature>
<evidence type="ECO:0000256" key="4">
    <source>
        <dbReference type="ARBA" id="ARBA00022687"/>
    </source>
</evidence>
<gene>
    <name evidence="8" type="ORF">PFISCL1PPCAC_7109</name>
</gene>
<feature type="compositionally biased region" description="Gly residues" evidence="6">
    <location>
        <begin position="95"/>
        <end position="109"/>
    </location>
</feature>
<dbReference type="InterPro" id="IPR015506">
    <property type="entry name" value="Dsh/Dvl-rel"/>
</dbReference>
<feature type="compositionally biased region" description="Low complexity" evidence="6">
    <location>
        <begin position="82"/>
        <end position="94"/>
    </location>
</feature>
<dbReference type="GO" id="GO:0060070">
    <property type="term" value="P:canonical Wnt signaling pathway"/>
    <property type="evidence" value="ECO:0007669"/>
    <property type="project" value="TreeGrafter"/>
</dbReference>
<evidence type="ECO:0000256" key="2">
    <source>
        <dbReference type="ARBA" id="ARBA00022473"/>
    </source>
</evidence>
<dbReference type="PROSITE" id="PS50841">
    <property type="entry name" value="DIX"/>
    <property type="match status" value="1"/>
</dbReference>
<dbReference type="GO" id="GO:0005829">
    <property type="term" value="C:cytosol"/>
    <property type="evidence" value="ECO:0007669"/>
    <property type="project" value="TreeGrafter"/>
</dbReference>
<comment type="caution">
    <text evidence="8">The sequence shown here is derived from an EMBL/GenBank/DDBJ whole genome shotgun (WGS) entry which is preliminary data.</text>
</comment>
<dbReference type="FunFam" id="2.40.240.130:FF:000001">
    <property type="entry name" value="Segment polarity protein dishevelled homolog DVL-1"/>
    <property type="match status" value="1"/>
</dbReference>
<evidence type="ECO:0000256" key="1">
    <source>
        <dbReference type="ARBA" id="ARBA00004496"/>
    </source>
</evidence>
<evidence type="ECO:0000256" key="6">
    <source>
        <dbReference type="SAM" id="MobiDB-lite"/>
    </source>
</evidence>
<name>A0AAV5VAK6_9BILA</name>
<keyword evidence="4 5" id="KW-0879">Wnt signaling pathway</keyword>
<dbReference type="Proteomes" id="UP001432322">
    <property type="component" value="Unassembled WGS sequence"/>
</dbReference>
<evidence type="ECO:0000313" key="8">
    <source>
        <dbReference type="EMBL" id="GMT15812.1"/>
    </source>
</evidence>
<keyword evidence="2" id="KW-0217">Developmental protein</keyword>
<protein>
    <recommendedName>
        <fullName evidence="7">DIX domain-containing protein</fullName>
    </recommendedName>
</protein>
<keyword evidence="3" id="KW-0963">Cytoplasm</keyword>
<evidence type="ECO:0000259" key="7">
    <source>
        <dbReference type="PROSITE" id="PS50841"/>
    </source>
</evidence>
<dbReference type="SUPFAM" id="SSF54236">
    <property type="entry name" value="Ubiquitin-like"/>
    <property type="match status" value="1"/>
</dbReference>